<dbReference type="GO" id="GO:0000290">
    <property type="term" value="P:deadenylation-dependent decapping of nuclear-transcribed mRNA"/>
    <property type="evidence" value="ECO:0007669"/>
    <property type="project" value="InterPro"/>
</dbReference>
<dbReference type="GO" id="GO:0000340">
    <property type="term" value="F:RNA 7-methylguanosine cap binding"/>
    <property type="evidence" value="ECO:0007669"/>
    <property type="project" value="TreeGrafter"/>
</dbReference>
<evidence type="ECO:0000313" key="1">
    <source>
        <dbReference type="EMBL" id="EKX33629.1"/>
    </source>
</evidence>
<dbReference type="GO" id="GO:0005634">
    <property type="term" value="C:nucleus"/>
    <property type="evidence" value="ECO:0007669"/>
    <property type="project" value="TreeGrafter"/>
</dbReference>
<dbReference type="KEGG" id="gtt:GUITHDRAFT_120149"/>
<dbReference type="PANTHER" id="PTHR12978">
    <property type="entry name" value="HISTIDINE TRIAD HIT PROTEIN MEMBER"/>
    <property type="match status" value="1"/>
</dbReference>
<dbReference type="GO" id="GO:0000932">
    <property type="term" value="C:P-body"/>
    <property type="evidence" value="ECO:0007669"/>
    <property type="project" value="TreeGrafter"/>
</dbReference>
<reference evidence="2" key="3">
    <citation type="submission" date="2016-03" db="UniProtKB">
        <authorList>
            <consortium name="EnsemblProtists"/>
        </authorList>
    </citation>
    <scope>IDENTIFICATION</scope>
</reference>
<protein>
    <submittedName>
        <fullName evidence="1 2">Uncharacterized protein</fullName>
    </submittedName>
</protein>
<sequence length="268" mass="31689">MLKRLRLQCIEYIMANTGWKKHNIMAYIHYLPSVFQLHIHFCAPYGSYTTLDVIKVHPLDTVISNLQNDSEYYRKATLTTVVVGNGTLLGVYGLSAIRNDFRNVEGPEIEPIQWRDFFVNLRFQQFVDSVNNQASKRFTLPIDQYVILCTVLDVADIDDVPDSFWLTLRGKLQAFHLDYRIEHIKMYEEEMLYWTKKAQDPWYVRYFNAEKEAEEMKTELIDAWKTFQSHLRFLLQKSQESHAANIARQKRQAKHTIHKHIKKQKTGN</sequence>
<gene>
    <name evidence="1" type="ORF">GUITHDRAFT_120149</name>
</gene>
<reference evidence="1 3" key="1">
    <citation type="journal article" date="2012" name="Nature">
        <title>Algal genomes reveal evolutionary mosaicism and the fate of nucleomorphs.</title>
        <authorList>
            <consortium name="DOE Joint Genome Institute"/>
            <person name="Curtis B.A."/>
            <person name="Tanifuji G."/>
            <person name="Burki F."/>
            <person name="Gruber A."/>
            <person name="Irimia M."/>
            <person name="Maruyama S."/>
            <person name="Arias M.C."/>
            <person name="Ball S.G."/>
            <person name="Gile G.H."/>
            <person name="Hirakawa Y."/>
            <person name="Hopkins J.F."/>
            <person name="Kuo A."/>
            <person name="Rensing S.A."/>
            <person name="Schmutz J."/>
            <person name="Symeonidi A."/>
            <person name="Elias M."/>
            <person name="Eveleigh R.J."/>
            <person name="Herman E.K."/>
            <person name="Klute M.J."/>
            <person name="Nakayama T."/>
            <person name="Obornik M."/>
            <person name="Reyes-Prieto A."/>
            <person name="Armbrust E.V."/>
            <person name="Aves S.J."/>
            <person name="Beiko R.G."/>
            <person name="Coutinho P."/>
            <person name="Dacks J.B."/>
            <person name="Durnford D.G."/>
            <person name="Fast N.M."/>
            <person name="Green B.R."/>
            <person name="Grisdale C.J."/>
            <person name="Hempel F."/>
            <person name="Henrissat B."/>
            <person name="Hoppner M.P."/>
            <person name="Ishida K."/>
            <person name="Kim E."/>
            <person name="Koreny L."/>
            <person name="Kroth P.G."/>
            <person name="Liu Y."/>
            <person name="Malik S.B."/>
            <person name="Maier U.G."/>
            <person name="McRose D."/>
            <person name="Mock T."/>
            <person name="Neilson J.A."/>
            <person name="Onodera N.T."/>
            <person name="Poole A.M."/>
            <person name="Pritham E.J."/>
            <person name="Richards T.A."/>
            <person name="Rocap G."/>
            <person name="Roy S.W."/>
            <person name="Sarai C."/>
            <person name="Schaack S."/>
            <person name="Shirato S."/>
            <person name="Slamovits C.H."/>
            <person name="Spencer D.F."/>
            <person name="Suzuki S."/>
            <person name="Worden A.Z."/>
            <person name="Zauner S."/>
            <person name="Barry K."/>
            <person name="Bell C."/>
            <person name="Bharti A.K."/>
            <person name="Crow J.A."/>
            <person name="Grimwood J."/>
            <person name="Kramer R."/>
            <person name="Lindquist E."/>
            <person name="Lucas S."/>
            <person name="Salamov A."/>
            <person name="McFadden G.I."/>
            <person name="Lane C.E."/>
            <person name="Keeling P.J."/>
            <person name="Gray M.W."/>
            <person name="Grigoriev I.V."/>
            <person name="Archibald J.M."/>
        </authorList>
    </citation>
    <scope>NUCLEOTIDE SEQUENCE</scope>
    <source>
        <strain evidence="1 3">CCMP2712</strain>
    </source>
</reference>
<dbReference type="InterPro" id="IPR036265">
    <property type="entry name" value="HIT-like_sf"/>
</dbReference>
<proteinExistence type="predicted"/>
<dbReference type="EnsemblProtists" id="EKX33629">
    <property type="protein sequence ID" value="EKX33629"/>
    <property type="gene ID" value="GUITHDRAFT_120149"/>
</dbReference>
<dbReference type="AlphaFoldDB" id="L1ICH3"/>
<dbReference type="Proteomes" id="UP000011087">
    <property type="component" value="Unassembled WGS sequence"/>
</dbReference>
<reference evidence="3" key="2">
    <citation type="submission" date="2012-11" db="EMBL/GenBank/DDBJ databases">
        <authorList>
            <person name="Kuo A."/>
            <person name="Curtis B.A."/>
            <person name="Tanifuji G."/>
            <person name="Burki F."/>
            <person name="Gruber A."/>
            <person name="Irimia M."/>
            <person name="Maruyama S."/>
            <person name="Arias M.C."/>
            <person name="Ball S.G."/>
            <person name="Gile G.H."/>
            <person name="Hirakawa Y."/>
            <person name="Hopkins J.F."/>
            <person name="Rensing S.A."/>
            <person name="Schmutz J."/>
            <person name="Symeonidi A."/>
            <person name="Elias M."/>
            <person name="Eveleigh R.J."/>
            <person name="Herman E.K."/>
            <person name="Klute M.J."/>
            <person name="Nakayama T."/>
            <person name="Obornik M."/>
            <person name="Reyes-Prieto A."/>
            <person name="Armbrust E.V."/>
            <person name="Aves S.J."/>
            <person name="Beiko R.G."/>
            <person name="Coutinho P."/>
            <person name="Dacks J.B."/>
            <person name="Durnford D.G."/>
            <person name="Fast N.M."/>
            <person name="Green B.R."/>
            <person name="Grisdale C."/>
            <person name="Hempe F."/>
            <person name="Henrissat B."/>
            <person name="Hoppner M.P."/>
            <person name="Ishida K.-I."/>
            <person name="Kim E."/>
            <person name="Koreny L."/>
            <person name="Kroth P.G."/>
            <person name="Liu Y."/>
            <person name="Malik S.-B."/>
            <person name="Maier U.G."/>
            <person name="McRose D."/>
            <person name="Mock T."/>
            <person name="Neilson J.A."/>
            <person name="Onodera N.T."/>
            <person name="Poole A.M."/>
            <person name="Pritham E.J."/>
            <person name="Richards T.A."/>
            <person name="Rocap G."/>
            <person name="Roy S.W."/>
            <person name="Sarai C."/>
            <person name="Schaack S."/>
            <person name="Shirato S."/>
            <person name="Slamovits C.H."/>
            <person name="Spencer D.F."/>
            <person name="Suzuki S."/>
            <person name="Worden A.Z."/>
            <person name="Zauner S."/>
            <person name="Barry K."/>
            <person name="Bell C."/>
            <person name="Bharti A.K."/>
            <person name="Crow J.A."/>
            <person name="Grimwood J."/>
            <person name="Kramer R."/>
            <person name="Lindquist E."/>
            <person name="Lucas S."/>
            <person name="Salamov A."/>
            <person name="McFadden G.I."/>
            <person name="Lane C.E."/>
            <person name="Keeling P.J."/>
            <person name="Gray M.W."/>
            <person name="Grigoriev I.V."/>
            <person name="Archibald J.M."/>
        </authorList>
    </citation>
    <scope>NUCLEOTIDE SEQUENCE</scope>
    <source>
        <strain evidence="3">CCMP2712</strain>
    </source>
</reference>
<dbReference type="PaxDb" id="55529-EKX33629"/>
<keyword evidence="3" id="KW-1185">Reference proteome</keyword>
<dbReference type="GO" id="GO:0016787">
    <property type="term" value="F:hydrolase activity"/>
    <property type="evidence" value="ECO:0007669"/>
    <property type="project" value="InterPro"/>
</dbReference>
<evidence type="ECO:0000313" key="2">
    <source>
        <dbReference type="EnsemblProtists" id="EKX33629"/>
    </source>
</evidence>
<evidence type="ECO:0000313" key="3">
    <source>
        <dbReference type="Proteomes" id="UP000011087"/>
    </source>
</evidence>
<dbReference type="OrthoDB" id="10264956at2759"/>
<dbReference type="Gene3D" id="3.30.428.10">
    <property type="entry name" value="HIT-like"/>
    <property type="match status" value="1"/>
</dbReference>
<dbReference type="HOGENOM" id="CLU_1039921_0_0_1"/>
<dbReference type="GeneID" id="17290365"/>
<organism evidence="1">
    <name type="scientific">Guillardia theta (strain CCMP2712)</name>
    <name type="common">Cryptophyte</name>
    <dbReference type="NCBI Taxonomy" id="905079"/>
    <lineage>
        <taxon>Eukaryota</taxon>
        <taxon>Cryptophyceae</taxon>
        <taxon>Pyrenomonadales</taxon>
        <taxon>Geminigeraceae</taxon>
        <taxon>Guillardia</taxon>
    </lineage>
</organism>
<dbReference type="RefSeq" id="XP_005820609.1">
    <property type="nucleotide sequence ID" value="XM_005820552.1"/>
</dbReference>
<dbReference type="EMBL" id="JH993134">
    <property type="protein sequence ID" value="EKX33629.1"/>
    <property type="molecule type" value="Genomic_DNA"/>
</dbReference>
<dbReference type="PANTHER" id="PTHR12978:SF0">
    <property type="entry name" value="M7GPPPX DIPHOSPHATASE"/>
    <property type="match status" value="1"/>
</dbReference>
<accession>L1ICH3</accession>
<name>L1ICH3_GUITC</name>
<dbReference type="SUPFAM" id="SSF54197">
    <property type="entry name" value="HIT-like"/>
    <property type="match status" value="1"/>
</dbReference>
<dbReference type="InterPro" id="IPR008594">
    <property type="entry name" value="DcpS/DCS2"/>
</dbReference>